<feature type="compositionally biased region" description="Low complexity" evidence="1">
    <location>
        <begin position="59"/>
        <end position="72"/>
    </location>
</feature>
<dbReference type="Proteomes" id="UP000000657">
    <property type="component" value="Chromosome"/>
</dbReference>
<proteinExistence type="predicted"/>
<gene>
    <name evidence="2" type="ordered locus">FRAAL3304</name>
</gene>
<organism evidence="2 3">
    <name type="scientific">Frankia alni (strain DSM 45986 / CECT 9034 / ACN14a)</name>
    <dbReference type="NCBI Taxonomy" id="326424"/>
    <lineage>
        <taxon>Bacteria</taxon>
        <taxon>Bacillati</taxon>
        <taxon>Actinomycetota</taxon>
        <taxon>Actinomycetes</taxon>
        <taxon>Frankiales</taxon>
        <taxon>Frankiaceae</taxon>
        <taxon>Frankia</taxon>
    </lineage>
</organism>
<dbReference type="AlphaFoldDB" id="Q0RKL0"/>
<dbReference type="HOGENOM" id="CLU_2600926_0_0_11"/>
<dbReference type="EMBL" id="CT573213">
    <property type="protein sequence ID" value="CAJ61948.1"/>
    <property type="molecule type" value="Genomic_DNA"/>
</dbReference>
<evidence type="ECO:0000256" key="1">
    <source>
        <dbReference type="SAM" id="MobiDB-lite"/>
    </source>
</evidence>
<name>Q0RKL0_FRAAA</name>
<sequence>MDTHANYPTAGLLTGPDRRDVTTMGERWNTYAHLVDAGQQPWFGYRGAWGEVGTTHFANAPAGPGGRAADYPDPAPPTC</sequence>
<dbReference type="KEGG" id="fal:FRAAL3304"/>
<evidence type="ECO:0000313" key="2">
    <source>
        <dbReference type="EMBL" id="CAJ61948.1"/>
    </source>
</evidence>
<evidence type="ECO:0000313" key="3">
    <source>
        <dbReference type="Proteomes" id="UP000000657"/>
    </source>
</evidence>
<accession>Q0RKL0</accession>
<reference evidence="2 3" key="1">
    <citation type="journal article" date="2007" name="Genome Res.">
        <title>Genome characteristics of facultatively symbiotic Frankia sp. strains reflect host range and host plant biogeography.</title>
        <authorList>
            <person name="Normand P."/>
            <person name="Lapierre P."/>
            <person name="Tisa L.S."/>
            <person name="Gogarten J.P."/>
            <person name="Alloisio N."/>
            <person name="Bagnarol E."/>
            <person name="Bassi C.A."/>
            <person name="Berry A.M."/>
            <person name="Bickhart D.M."/>
            <person name="Choisne N."/>
            <person name="Couloux A."/>
            <person name="Cournoyer B."/>
            <person name="Cruveiller S."/>
            <person name="Daubin V."/>
            <person name="Demange N."/>
            <person name="Francino M.P."/>
            <person name="Goltsman E."/>
            <person name="Huang Y."/>
            <person name="Kopp O.R."/>
            <person name="Labarre L."/>
            <person name="Lapidus A."/>
            <person name="Lavire C."/>
            <person name="Marechal J."/>
            <person name="Martinez M."/>
            <person name="Mastronunzio J.E."/>
            <person name="Mullin B.C."/>
            <person name="Niemann J."/>
            <person name="Pujic P."/>
            <person name="Rawnsley T."/>
            <person name="Rouy Z."/>
            <person name="Schenowitz C."/>
            <person name="Sellstedt A."/>
            <person name="Tavares F."/>
            <person name="Tomkins J.P."/>
            <person name="Vallenet D."/>
            <person name="Valverde C."/>
            <person name="Wall L.G."/>
            <person name="Wang Y."/>
            <person name="Medigue C."/>
            <person name="Benson D.R."/>
        </authorList>
    </citation>
    <scope>NUCLEOTIDE SEQUENCE [LARGE SCALE GENOMIC DNA]</scope>
    <source>
        <strain evidence="3">DSM 45986 / CECT 9034 / ACN14a</strain>
    </source>
</reference>
<keyword evidence="3" id="KW-1185">Reference proteome</keyword>
<protein>
    <submittedName>
        <fullName evidence="2">Uncharacterized protein</fullName>
    </submittedName>
</protein>
<feature type="region of interest" description="Disordered" evidence="1">
    <location>
        <begin position="59"/>
        <end position="79"/>
    </location>
</feature>